<dbReference type="Pfam" id="PF00583">
    <property type="entry name" value="Acetyltransf_1"/>
    <property type="match status" value="1"/>
</dbReference>
<keyword evidence="6" id="KW-1185">Reference proteome</keyword>
<dbReference type="InterPro" id="IPR051531">
    <property type="entry name" value="N-acetyltransferase"/>
</dbReference>
<evidence type="ECO:0000256" key="2">
    <source>
        <dbReference type="ARBA" id="ARBA00023315"/>
    </source>
</evidence>
<dbReference type="AlphaFoldDB" id="A0A398AX58"/>
<dbReference type="SUPFAM" id="SSF55729">
    <property type="entry name" value="Acyl-CoA N-acyltransferases (Nat)"/>
    <property type="match status" value="1"/>
</dbReference>
<dbReference type="InterPro" id="IPR016181">
    <property type="entry name" value="Acyl_CoA_acyltransferase"/>
</dbReference>
<proteinExistence type="inferred from homology"/>
<gene>
    <name evidence="5" type="ORF">D1970_19590</name>
</gene>
<dbReference type="Proteomes" id="UP000265816">
    <property type="component" value="Unassembled WGS sequence"/>
</dbReference>
<evidence type="ECO:0000259" key="4">
    <source>
        <dbReference type="PROSITE" id="PS51186"/>
    </source>
</evidence>
<dbReference type="CDD" id="cd04301">
    <property type="entry name" value="NAT_SF"/>
    <property type="match status" value="1"/>
</dbReference>
<organism evidence="5 6">
    <name type="scientific">Mesobacillus zeae</name>
    <dbReference type="NCBI Taxonomy" id="1917180"/>
    <lineage>
        <taxon>Bacteria</taxon>
        <taxon>Bacillati</taxon>
        <taxon>Bacillota</taxon>
        <taxon>Bacilli</taxon>
        <taxon>Bacillales</taxon>
        <taxon>Bacillaceae</taxon>
        <taxon>Mesobacillus</taxon>
    </lineage>
</organism>
<keyword evidence="2" id="KW-0012">Acyltransferase</keyword>
<reference evidence="5 6" key="1">
    <citation type="submission" date="2018-08" db="EMBL/GenBank/DDBJ databases">
        <title>Bacillus jemisoniae sp. nov., Bacillus chryseoplanitiae sp. nov., Bacillus resnikiae sp. nov., and Bacillus frankliniae sp. nov., isolated from Viking spacecraft and associated surfaces.</title>
        <authorList>
            <person name="Seuylemezian A."/>
            <person name="Vaishampayan P."/>
        </authorList>
    </citation>
    <scope>NUCLEOTIDE SEQUENCE [LARGE SCALE GENOMIC DNA]</scope>
    <source>
        <strain evidence="5 6">JJ-247</strain>
    </source>
</reference>
<comment type="caution">
    <text evidence="5">The sequence shown here is derived from an EMBL/GenBank/DDBJ whole genome shotgun (WGS) entry which is preliminary data.</text>
</comment>
<dbReference type="EMBL" id="QWVT01000040">
    <property type="protein sequence ID" value="RID82237.1"/>
    <property type="molecule type" value="Genomic_DNA"/>
</dbReference>
<dbReference type="PROSITE" id="PS51186">
    <property type="entry name" value="GNAT"/>
    <property type="match status" value="1"/>
</dbReference>
<dbReference type="OrthoDB" id="9802340at2"/>
<feature type="domain" description="N-acetyltransferase" evidence="4">
    <location>
        <begin position="3"/>
        <end position="162"/>
    </location>
</feature>
<dbReference type="InterPro" id="IPR000182">
    <property type="entry name" value="GNAT_dom"/>
</dbReference>
<accession>A0A398AX58</accession>
<evidence type="ECO:0000313" key="5">
    <source>
        <dbReference type="EMBL" id="RID82237.1"/>
    </source>
</evidence>
<evidence type="ECO:0000313" key="6">
    <source>
        <dbReference type="Proteomes" id="UP000265816"/>
    </source>
</evidence>
<sequence length="173" mass="19497">MKFTIRAVEPKDARDLHRIYTQEEVLPYMGFIPSMRLDSVENRLRSLDENQHEFVAVTEDKVIGFLGLTVGKRRKAHSGSLYIGVDSGYHGQGVGQALLTKVIDLADNWLMLERLELGVLATNPRAKALYERCGFKAEGKMSASIVSNGEYVDEFMMARLHPNGLNNKQIRSK</sequence>
<dbReference type="PANTHER" id="PTHR43792">
    <property type="entry name" value="GNAT FAMILY, PUTATIVE (AFU_ORTHOLOGUE AFUA_3G00765)-RELATED-RELATED"/>
    <property type="match status" value="1"/>
</dbReference>
<dbReference type="PANTHER" id="PTHR43792:SF8">
    <property type="entry name" value="[RIBOSOMAL PROTEIN US5]-ALANINE N-ACETYLTRANSFERASE"/>
    <property type="match status" value="1"/>
</dbReference>
<dbReference type="GO" id="GO:0016747">
    <property type="term" value="F:acyltransferase activity, transferring groups other than amino-acyl groups"/>
    <property type="evidence" value="ECO:0007669"/>
    <property type="project" value="InterPro"/>
</dbReference>
<name>A0A398AX58_9BACI</name>
<comment type="similarity">
    <text evidence="3">Belongs to the acetyltransferase family. RimJ subfamily.</text>
</comment>
<dbReference type="Gene3D" id="3.40.630.30">
    <property type="match status" value="1"/>
</dbReference>
<dbReference type="RefSeq" id="WP_119114544.1">
    <property type="nucleotide sequence ID" value="NZ_CBCSEO010000018.1"/>
</dbReference>
<keyword evidence="1 5" id="KW-0808">Transferase</keyword>
<evidence type="ECO:0000256" key="1">
    <source>
        <dbReference type="ARBA" id="ARBA00022679"/>
    </source>
</evidence>
<protein>
    <submittedName>
        <fullName evidence="5">GNAT family N-acetyltransferase</fullName>
    </submittedName>
</protein>
<evidence type="ECO:0000256" key="3">
    <source>
        <dbReference type="ARBA" id="ARBA00038502"/>
    </source>
</evidence>